<dbReference type="EMBL" id="JXTB01000238">
    <property type="protein sequence ID" value="PON51034.1"/>
    <property type="molecule type" value="Genomic_DNA"/>
</dbReference>
<dbReference type="AlphaFoldDB" id="A0A2P5BQM1"/>
<evidence type="ECO:0000313" key="2">
    <source>
        <dbReference type="Proteomes" id="UP000237105"/>
    </source>
</evidence>
<dbReference type="OrthoDB" id="1654002at2759"/>
<protein>
    <submittedName>
        <fullName evidence="1">Uncharacterized protein</fullName>
    </submittedName>
</protein>
<evidence type="ECO:0000313" key="1">
    <source>
        <dbReference type="EMBL" id="PON51034.1"/>
    </source>
</evidence>
<sequence>MLLHPTKSGILPLSPDEMAEKTFKLVEFQILSGRAVLSGFWDMFKCSIPSALPRSSGMGPENPLLLKSTKLRLGNAAKPSGMEPLRLLFWIRNRVREVQFASELGSELTNLFEKRMSFSSLLPLQMSGGVGPSSELVDKSTLVSLALEPSF</sequence>
<accession>A0A2P5BQM1</accession>
<gene>
    <name evidence="1" type="ORF">PanWU01x14_218920</name>
</gene>
<comment type="caution">
    <text evidence="1">The sequence shown here is derived from an EMBL/GenBank/DDBJ whole genome shotgun (WGS) entry which is preliminary data.</text>
</comment>
<name>A0A2P5BQM1_PARAD</name>
<proteinExistence type="predicted"/>
<dbReference type="Proteomes" id="UP000237105">
    <property type="component" value="Unassembled WGS sequence"/>
</dbReference>
<reference evidence="2" key="1">
    <citation type="submission" date="2016-06" db="EMBL/GenBank/DDBJ databases">
        <title>Parallel loss of symbiosis genes in relatives of nitrogen-fixing non-legume Parasponia.</title>
        <authorList>
            <person name="Van Velzen R."/>
            <person name="Holmer R."/>
            <person name="Bu F."/>
            <person name="Rutten L."/>
            <person name="Van Zeijl A."/>
            <person name="Liu W."/>
            <person name="Santuari L."/>
            <person name="Cao Q."/>
            <person name="Sharma T."/>
            <person name="Shen D."/>
            <person name="Roswanjaya Y."/>
            <person name="Wardhani T."/>
            <person name="Kalhor M.S."/>
            <person name="Jansen J."/>
            <person name="Van den Hoogen J."/>
            <person name="Gungor B."/>
            <person name="Hartog M."/>
            <person name="Hontelez J."/>
            <person name="Verver J."/>
            <person name="Yang W.-C."/>
            <person name="Schijlen E."/>
            <person name="Repin R."/>
            <person name="Schilthuizen M."/>
            <person name="Schranz E."/>
            <person name="Heidstra R."/>
            <person name="Miyata K."/>
            <person name="Fedorova E."/>
            <person name="Kohlen W."/>
            <person name="Bisseling T."/>
            <person name="Smit S."/>
            <person name="Geurts R."/>
        </authorList>
    </citation>
    <scope>NUCLEOTIDE SEQUENCE [LARGE SCALE GENOMIC DNA]</scope>
    <source>
        <strain evidence="2">cv. WU1-14</strain>
    </source>
</reference>
<keyword evidence="2" id="KW-1185">Reference proteome</keyword>
<organism evidence="1 2">
    <name type="scientific">Parasponia andersonii</name>
    <name type="common">Sponia andersonii</name>
    <dbReference type="NCBI Taxonomy" id="3476"/>
    <lineage>
        <taxon>Eukaryota</taxon>
        <taxon>Viridiplantae</taxon>
        <taxon>Streptophyta</taxon>
        <taxon>Embryophyta</taxon>
        <taxon>Tracheophyta</taxon>
        <taxon>Spermatophyta</taxon>
        <taxon>Magnoliopsida</taxon>
        <taxon>eudicotyledons</taxon>
        <taxon>Gunneridae</taxon>
        <taxon>Pentapetalae</taxon>
        <taxon>rosids</taxon>
        <taxon>fabids</taxon>
        <taxon>Rosales</taxon>
        <taxon>Cannabaceae</taxon>
        <taxon>Parasponia</taxon>
    </lineage>
</organism>